<dbReference type="Proteomes" id="UP000219338">
    <property type="component" value="Unassembled WGS sequence"/>
</dbReference>
<reference evidence="2" key="1">
    <citation type="journal article" date="2017" name="Nat. Ecol. Evol.">
        <title>Genome expansion and lineage-specific genetic innovations in the forest pathogenic fungi Armillaria.</title>
        <authorList>
            <person name="Sipos G."/>
            <person name="Prasanna A.N."/>
            <person name="Walter M.C."/>
            <person name="O'Connor E."/>
            <person name="Balint B."/>
            <person name="Krizsan K."/>
            <person name="Kiss B."/>
            <person name="Hess J."/>
            <person name="Varga T."/>
            <person name="Slot J."/>
            <person name="Riley R."/>
            <person name="Boka B."/>
            <person name="Rigling D."/>
            <person name="Barry K."/>
            <person name="Lee J."/>
            <person name="Mihaltcheva S."/>
            <person name="LaButti K."/>
            <person name="Lipzen A."/>
            <person name="Waldron R."/>
            <person name="Moloney N.M."/>
            <person name="Sperisen C."/>
            <person name="Kredics L."/>
            <person name="Vagvoelgyi C."/>
            <person name="Patrignani A."/>
            <person name="Fitzpatrick D."/>
            <person name="Nagy I."/>
            <person name="Doyle S."/>
            <person name="Anderson J.B."/>
            <person name="Grigoriev I.V."/>
            <person name="Gueldener U."/>
            <person name="Muensterkoetter M."/>
            <person name="Nagy L.G."/>
        </authorList>
    </citation>
    <scope>NUCLEOTIDE SEQUENCE [LARGE SCALE GENOMIC DNA]</scope>
    <source>
        <strain evidence="2">C18/9</strain>
    </source>
</reference>
<dbReference type="EMBL" id="FUEG01000020">
    <property type="protein sequence ID" value="SJL13683.1"/>
    <property type="molecule type" value="Genomic_DNA"/>
</dbReference>
<evidence type="ECO:0000313" key="1">
    <source>
        <dbReference type="EMBL" id="SJL13683.1"/>
    </source>
</evidence>
<dbReference type="AlphaFoldDB" id="A0A284RY51"/>
<gene>
    <name evidence="1" type="ORF">ARMOST_17131</name>
</gene>
<name>A0A284RY51_ARMOS</name>
<accession>A0A284RY51</accession>
<sequence>MKSRKSLEYVREKFSAKGLASVRRVSHVKSSASSYWHTLGVIQRRALPKTPRLYRKINFGLQHEYRGTLCIRKRSCFRVPRETSRYIISSLSFSPCRVRLAFSKVLVRCYKFVQNHFPQLGYP</sequence>
<proteinExistence type="predicted"/>
<keyword evidence="2" id="KW-1185">Reference proteome</keyword>
<evidence type="ECO:0000313" key="2">
    <source>
        <dbReference type="Proteomes" id="UP000219338"/>
    </source>
</evidence>
<organism evidence="1 2">
    <name type="scientific">Armillaria ostoyae</name>
    <name type="common">Armillaria root rot fungus</name>
    <dbReference type="NCBI Taxonomy" id="47428"/>
    <lineage>
        <taxon>Eukaryota</taxon>
        <taxon>Fungi</taxon>
        <taxon>Dikarya</taxon>
        <taxon>Basidiomycota</taxon>
        <taxon>Agaricomycotina</taxon>
        <taxon>Agaricomycetes</taxon>
        <taxon>Agaricomycetidae</taxon>
        <taxon>Agaricales</taxon>
        <taxon>Marasmiineae</taxon>
        <taxon>Physalacriaceae</taxon>
        <taxon>Armillaria</taxon>
    </lineage>
</organism>
<protein>
    <submittedName>
        <fullName evidence="1">Uncharacterized protein</fullName>
    </submittedName>
</protein>